<dbReference type="Pfam" id="PF04675">
    <property type="entry name" value="DNA_ligase_A_N"/>
    <property type="match status" value="1"/>
</dbReference>
<evidence type="ECO:0000256" key="1">
    <source>
        <dbReference type="ARBA" id="ARBA00022598"/>
    </source>
</evidence>
<keyword evidence="3" id="KW-0235">DNA replication</keyword>
<dbReference type="CDD" id="cd07972">
    <property type="entry name" value="OBF_DNA_ligase_Arch_LigB"/>
    <property type="match status" value="1"/>
</dbReference>
<dbReference type="Pfam" id="PF04679">
    <property type="entry name" value="DNA_ligase_A_C"/>
    <property type="match status" value="1"/>
</dbReference>
<keyword evidence="8" id="KW-0460">Magnesium</keyword>
<dbReference type="InterPro" id="IPR036599">
    <property type="entry name" value="DNA_ligase_N_sf"/>
</dbReference>
<dbReference type="InterPro" id="IPR012309">
    <property type="entry name" value="DNA_ligase_ATP-dep_C"/>
</dbReference>
<evidence type="ECO:0000256" key="2">
    <source>
        <dbReference type="ARBA" id="ARBA00022618"/>
    </source>
</evidence>
<dbReference type="CDD" id="cd07897">
    <property type="entry name" value="Adenylation_DNA_ligase_Bac1"/>
    <property type="match status" value="1"/>
</dbReference>
<dbReference type="Gene3D" id="3.30.470.30">
    <property type="entry name" value="DNA ligase/mRNA capping enzyme"/>
    <property type="match status" value="1"/>
</dbReference>
<evidence type="ECO:0000256" key="6">
    <source>
        <dbReference type="ARBA" id="ARBA00022763"/>
    </source>
</evidence>
<evidence type="ECO:0000256" key="4">
    <source>
        <dbReference type="ARBA" id="ARBA00022723"/>
    </source>
</evidence>
<dbReference type="GO" id="GO:0003677">
    <property type="term" value="F:DNA binding"/>
    <property type="evidence" value="ECO:0007669"/>
    <property type="project" value="InterPro"/>
</dbReference>
<dbReference type="GO" id="GO:0006281">
    <property type="term" value="P:DNA repair"/>
    <property type="evidence" value="ECO:0007669"/>
    <property type="project" value="UniProtKB-KW"/>
</dbReference>
<dbReference type="AlphaFoldDB" id="A0A0F9V1I5"/>
<dbReference type="PANTHER" id="PTHR45674">
    <property type="entry name" value="DNA LIGASE 1/3 FAMILY MEMBER"/>
    <property type="match status" value="1"/>
</dbReference>
<keyword evidence="4" id="KW-0479">Metal-binding</keyword>
<sequence>MKRFAALFNAIDQSTKTTVKVAALADYFSAAPDDDRLWTIALFSGRRPKRAVTTTKLREWAAERAGIPLWLFEESYSIVGDLAETITLVLPPNPTQDDQSLSTWITALREIYTQDEEARKAFVLDAWTTLGGTERFIFNKLITGGFRVGVSQKLMTRALARATGKPEPELAHRLMGNWHPDDTTWHTLVEAEDASADASRPYPFYLAYGLEAEPQELGDPQDWRAEWKWDGIRGQLILRDGEYFVWSRGEELMTDRFPELARAVDFMPDGTVLDGELLVWPNGQPAPSSFNALQARIGRKTVPKKLLAEAPVVLHAYDLLEWQGEDIRERPFADRRALLEQACAALPDDAPIRLSPQLSFATWDTLADQRGTARDAQAEGVMLKRADSPYLAGRKKGDWWKWKLDPLTIDAVMIYAQSGSGRRANLFTDFTFAVWNGNDLVPFTKAYSGLTDAEFRKITAWVRKNTLERFGPVRKVTPHHVFEIAFEGIQRSTRHKSGVALRFPRMLRWRQDKPLQEANTLADLEEMLRIYG</sequence>
<keyword evidence="1" id="KW-0436">Ligase</keyword>
<keyword evidence="5" id="KW-0547">Nucleotide-binding</keyword>
<dbReference type="NCBIfam" id="NF006701">
    <property type="entry name" value="PRK09247.1"/>
    <property type="match status" value="1"/>
</dbReference>
<dbReference type="Gene3D" id="2.40.50.140">
    <property type="entry name" value="Nucleic acid-binding proteins"/>
    <property type="match status" value="1"/>
</dbReference>
<evidence type="ECO:0000256" key="5">
    <source>
        <dbReference type="ARBA" id="ARBA00022741"/>
    </source>
</evidence>
<dbReference type="PROSITE" id="PS00697">
    <property type="entry name" value="DNA_LIGASE_A1"/>
    <property type="match status" value="1"/>
</dbReference>
<keyword evidence="11" id="KW-0131">Cell cycle</keyword>
<dbReference type="GO" id="GO:0003910">
    <property type="term" value="F:DNA ligase (ATP) activity"/>
    <property type="evidence" value="ECO:0007669"/>
    <property type="project" value="InterPro"/>
</dbReference>
<dbReference type="EMBL" id="LAZR01000055">
    <property type="protein sequence ID" value="KKN97824.1"/>
    <property type="molecule type" value="Genomic_DNA"/>
</dbReference>
<dbReference type="GO" id="GO:0005524">
    <property type="term" value="F:ATP binding"/>
    <property type="evidence" value="ECO:0007669"/>
    <property type="project" value="UniProtKB-KW"/>
</dbReference>
<evidence type="ECO:0000313" key="13">
    <source>
        <dbReference type="EMBL" id="KKN97824.1"/>
    </source>
</evidence>
<dbReference type="InterPro" id="IPR012308">
    <property type="entry name" value="DNA_ligase_ATP-dep_N"/>
</dbReference>
<dbReference type="InterPro" id="IPR026333">
    <property type="entry name" value="ATP_dep_DNA_lig_pp_1105_fam"/>
</dbReference>
<accession>A0A0F9V1I5</accession>
<evidence type="ECO:0000256" key="7">
    <source>
        <dbReference type="ARBA" id="ARBA00022840"/>
    </source>
</evidence>
<proteinExistence type="predicted"/>
<dbReference type="GO" id="GO:0006310">
    <property type="term" value="P:DNA recombination"/>
    <property type="evidence" value="ECO:0007669"/>
    <property type="project" value="UniProtKB-KW"/>
</dbReference>
<keyword evidence="9" id="KW-0233">DNA recombination</keyword>
<dbReference type="GO" id="GO:0046872">
    <property type="term" value="F:metal ion binding"/>
    <property type="evidence" value="ECO:0007669"/>
    <property type="project" value="UniProtKB-KW"/>
</dbReference>
<reference evidence="13" key="1">
    <citation type="journal article" date="2015" name="Nature">
        <title>Complex archaea that bridge the gap between prokaryotes and eukaryotes.</title>
        <authorList>
            <person name="Spang A."/>
            <person name="Saw J.H."/>
            <person name="Jorgensen S.L."/>
            <person name="Zaremba-Niedzwiedzka K."/>
            <person name="Martijn J."/>
            <person name="Lind A.E."/>
            <person name="van Eijk R."/>
            <person name="Schleper C."/>
            <person name="Guy L."/>
            <person name="Ettema T.J."/>
        </authorList>
    </citation>
    <scope>NUCLEOTIDE SEQUENCE</scope>
</reference>
<dbReference type="SUPFAM" id="SSF56091">
    <property type="entry name" value="DNA ligase/mRNA capping enzyme, catalytic domain"/>
    <property type="match status" value="1"/>
</dbReference>
<protein>
    <recommendedName>
        <fullName evidence="12">ATP-dependent DNA ligase family profile domain-containing protein</fullName>
    </recommendedName>
</protein>
<dbReference type="InterPro" id="IPR050191">
    <property type="entry name" value="ATP-dep_DNA_ligase"/>
</dbReference>
<evidence type="ECO:0000256" key="9">
    <source>
        <dbReference type="ARBA" id="ARBA00023172"/>
    </source>
</evidence>
<dbReference type="PANTHER" id="PTHR45674:SF13">
    <property type="entry name" value="DNA LIGASE-RELATED"/>
    <property type="match status" value="1"/>
</dbReference>
<keyword evidence="7" id="KW-0067">ATP-binding</keyword>
<dbReference type="InterPro" id="IPR012310">
    <property type="entry name" value="DNA_ligase_ATP-dep_cent"/>
</dbReference>
<dbReference type="PROSITE" id="PS50160">
    <property type="entry name" value="DNA_LIGASE_A3"/>
    <property type="match status" value="1"/>
</dbReference>
<keyword evidence="10" id="KW-0234">DNA repair</keyword>
<keyword evidence="2" id="KW-0132">Cell division</keyword>
<evidence type="ECO:0000256" key="3">
    <source>
        <dbReference type="ARBA" id="ARBA00022705"/>
    </source>
</evidence>
<dbReference type="Pfam" id="PF01068">
    <property type="entry name" value="DNA_ligase_A_M"/>
    <property type="match status" value="1"/>
</dbReference>
<evidence type="ECO:0000256" key="8">
    <source>
        <dbReference type="ARBA" id="ARBA00022842"/>
    </source>
</evidence>
<dbReference type="SUPFAM" id="SSF50249">
    <property type="entry name" value="Nucleic acid-binding proteins"/>
    <property type="match status" value="1"/>
</dbReference>
<dbReference type="GO" id="GO:0006260">
    <property type="term" value="P:DNA replication"/>
    <property type="evidence" value="ECO:0007669"/>
    <property type="project" value="UniProtKB-KW"/>
</dbReference>
<evidence type="ECO:0000256" key="10">
    <source>
        <dbReference type="ARBA" id="ARBA00023204"/>
    </source>
</evidence>
<name>A0A0F9V1I5_9ZZZZ</name>
<dbReference type="Gene3D" id="1.10.3260.10">
    <property type="entry name" value="DNA ligase, ATP-dependent, N-terminal domain"/>
    <property type="match status" value="1"/>
</dbReference>
<dbReference type="SUPFAM" id="SSF117018">
    <property type="entry name" value="ATP-dependent DNA ligase DNA-binding domain"/>
    <property type="match status" value="1"/>
</dbReference>
<keyword evidence="6" id="KW-0227">DNA damage</keyword>
<organism evidence="13">
    <name type="scientific">marine sediment metagenome</name>
    <dbReference type="NCBI Taxonomy" id="412755"/>
    <lineage>
        <taxon>unclassified sequences</taxon>
        <taxon>metagenomes</taxon>
        <taxon>ecological metagenomes</taxon>
    </lineage>
</organism>
<comment type="caution">
    <text evidence="13">The sequence shown here is derived from an EMBL/GenBank/DDBJ whole genome shotgun (WGS) entry which is preliminary data.</text>
</comment>
<evidence type="ECO:0000256" key="11">
    <source>
        <dbReference type="ARBA" id="ARBA00023306"/>
    </source>
</evidence>
<evidence type="ECO:0000259" key="12">
    <source>
        <dbReference type="PROSITE" id="PS50160"/>
    </source>
</evidence>
<dbReference type="GO" id="GO:0051301">
    <property type="term" value="P:cell division"/>
    <property type="evidence" value="ECO:0007669"/>
    <property type="project" value="UniProtKB-KW"/>
</dbReference>
<dbReference type="NCBIfam" id="TIGR04120">
    <property type="entry name" value="DNA_lig_bact"/>
    <property type="match status" value="1"/>
</dbReference>
<gene>
    <name evidence="13" type="ORF">LCGC14_0153380</name>
</gene>
<dbReference type="InterPro" id="IPR012340">
    <property type="entry name" value="NA-bd_OB-fold"/>
</dbReference>
<feature type="domain" description="ATP-dependent DNA ligase family profile" evidence="12">
    <location>
        <begin position="305"/>
        <end position="436"/>
    </location>
</feature>
<dbReference type="InterPro" id="IPR016059">
    <property type="entry name" value="DNA_ligase_ATP-dep_CS"/>
</dbReference>